<keyword evidence="3" id="KW-1185">Reference proteome</keyword>
<accession>A0A540MTC2</accession>
<feature type="compositionally biased region" description="Basic and acidic residues" evidence="1">
    <location>
        <begin position="58"/>
        <end position="83"/>
    </location>
</feature>
<name>A0A540MTC2_MALBA</name>
<evidence type="ECO:0000313" key="2">
    <source>
        <dbReference type="EMBL" id="TQE02055.1"/>
    </source>
</evidence>
<comment type="caution">
    <text evidence="2">The sequence shown here is derived from an EMBL/GenBank/DDBJ whole genome shotgun (WGS) entry which is preliminary data.</text>
</comment>
<dbReference type="EMBL" id="VIEB01000184">
    <property type="protein sequence ID" value="TQE02055.1"/>
    <property type="molecule type" value="Genomic_DNA"/>
</dbReference>
<sequence length="189" mass="20776">MDRQDQHDLAGRAPFLQQNAENRIYIDKIPRPTGFESRDYLVHVINAKNRKYCDVDDAAEKHPGSHQRGPERAESAVCPDDKTAISWEGGGELGSDESFRDTPDEWEDEEAENGEKGSGGLACRLFPKRAAGDFEVDEKDKRDEGEFLSVCGGGCGGRGSGDGKVLMNESLIRPRCDTSDVEQVDSLGQ</sequence>
<evidence type="ECO:0000256" key="1">
    <source>
        <dbReference type="SAM" id="MobiDB-lite"/>
    </source>
</evidence>
<organism evidence="2 3">
    <name type="scientific">Malus baccata</name>
    <name type="common">Siberian crab apple</name>
    <name type="synonym">Pyrus baccata</name>
    <dbReference type="NCBI Taxonomy" id="106549"/>
    <lineage>
        <taxon>Eukaryota</taxon>
        <taxon>Viridiplantae</taxon>
        <taxon>Streptophyta</taxon>
        <taxon>Embryophyta</taxon>
        <taxon>Tracheophyta</taxon>
        <taxon>Spermatophyta</taxon>
        <taxon>Magnoliopsida</taxon>
        <taxon>eudicotyledons</taxon>
        <taxon>Gunneridae</taxon>
        <taxon>Pentapetalae</taxon>
        <taxon>rosids</taxon>
        <taxon>fabids</taxon>
        <taxon>Rosales</taxon>
        <taxon>Rosaceae</taxon>
        <taxon>Amygdaloideae</taxon>
        <taxon>Maleae</taxon>
        <taxon>Malus</taxon>
    </lineage>
</organism>
<dbReference type="Proteomes" id="UP000315295">
    <property type="component" value="Unassembled WGS sequence"/>
</dbReference>
<dbReference type="AlphaFoldDB" id="A0A540MTC2"/>
<feature type="region of interest" description="Disordered" evidence="1">
    <location>
        <begin position="58"/>
        <end position="122"/>
    </location>
</feature>
<protein>
    <submittedName>
        <fullName evidence="2">Uncharacterized protein</fullName>
    </submittedName>
</protein>
<reference evidence="2 3" key="1">
    <citation type="journal article" date="2019" name="G3 (Bethesda)">
        <title>Sequencing of a Wild Apple (Malus baccata) Genome Unravels the Differences Between Cultivated and Wild Apple Species Regarding Disease Resistance and Cold Tolerance.</title>
        <authorList>
            <person name="Chen X."/>
        </authorList>
    </citation>
    <scope>NUCLEOTIDE SEQUENCE [LARGE SCALE GENOMIC DNA]</scope>
    <source>
        <strain evidence="3">cv. Shandingzi</strain>
        <tissue evidence="2">Leaves</tissue>
    </source>
</reference>
<proteinExistence type="predicted"/>
<gene>
    <name evidence="2" type="ORF">C1H46_012374</name>
</gene>
<evidence type="ECO:0000313" key="3">
    <source>
        <dbReference type="Proteomes" id="UP000315295"/>
    </source>
</evidence>